<dbReference type="PANTHER" id="PTHR35499">
    <property type="entry name" value="OS05G0128300 PROTEIN"/>
    <property type="match status" value="1"/>
</dbReference>
<feature type="compositionally biased region" description="Polar residues" evidence="1">
    <location>
        <begin position="271"/>
        <end position="280"/>
    </location>
</feature>
<protein>
    <submittedName>
        <fullName evidence="3">Uncharacterized protein TP_0369</fullName>
    </submittedName>
</protein>
<organism evidence="3">
    <name type="scientific">Anthurium amnicola</name>
    <dbReference type="NCBI Taxonomy" id="1678845"/>
    <lineage>
        <taxon>Eukaryota</taxon>
        <taxon>Viridiplantae</taxon>
        <taxon>Streptophyta</taxon>
        <taxon>Embryophyta</taxon>
        <taxon>Tracheophyta</taxon>
        <taxon>Spermatophyta</taxon>
        <taxon>Magnoliopsida</taxon>
        <taxon>Liliopsida</taxon>
        <taxon>Araceae</taxon>
        <taxon>Pothoideae</taxon>
        <taxon>Potheae</taxon>
        <taxon>Anthurium</taxon>
    </lineage>
</organism>
<dbReference type="PANTHER" id="PTHR35499:SF1">
    <property type="entry name" value="DUF3741 DOMAIN-CONTAINING PROTEIN"/>
    <property type="match status" value="1"/>
</dbReference>
<evidence type="ECO:0000259" key="2">
    <source>
        <dbReference type="Pfam" id="PF14383"/>
    </source>
</evidence>
<feature type="region of interest" description="Disordered" evidence="1">
    <location>
        <begin position="91"/>
        <end position="132"/>
    </location>
</feature>
<feature type="region of interest" description="Disordered" evidence="1">
    <location>
        <begin position="43"/>
        <end position="72"/>
    </location>
</feature>
<name>A0A1D1YKN3_9ARAE</name>
<feature type="domain" description="DUF3741" evidence="2">
    <location>
        <begin position="72"/>
        <end position="87"/>
    </location>
</feature>
<gene>
    <name evidence="3" type="primary">TP_0369</name>
    <name evidence="3" type="ORF">g.114210</name>
</gene>
<accession>A0A1D1YKN3</accession>
<evidence type="ECO:0000256" key="1">
    <source>
        <dbReference type="SAM" id="MobiDB-lite"/>
    </source>
</evidence>
<feature type="compositionally biased region" description="Polar residues" evidence="1">
    <location>
        <begin position="115"/>
        <end position="131"/>
    </location>
</feature>
<sequence length="431" mass="46477">MKPATSTASVSPSSFHLNSDGAAAGCLSTILRRLICGALNIASPTQNPPPDAVAVPGAGGTEEAPRPAAPPAPGIVARLMGLESMPAAPPCAPYRPIGRSRSTGSPEGWPEFLQPPNSTRSPQQILPSQSHSFRELPTFLRKENDEFLLLSFTADDGEGTSTSPAVVAGRGMGRRELEKPQSRNEAERPPEKVSRKSSQKAAGREKAKAEAGLKPSSRGRDPTKTATQKETRERTVAVKRRDGKDRKDRKEEERKSSSGCSKTMVEPEPDQCSSQNSSPVSVLDHLPESDGECLTDASIPISDAEEEEEQSCAASSRRKLSSELDCFHDPSRFFQLVLIEEEEEGLMTAGRGGLGRTRDAVPVPKVAQPSADLQAGARRLVEGELQRSNWVPREPHRAPDFEEIVVEFGLQVLEALLHETVGEFCHVPCAL</sequence>
<dbReference type="AlphaFoldDB" id="A0A1D1YKN3"/>
<proteinExistence type="predicted"/>
<feature type="region of interest" description="Disordered" evidence="1">
    <location>
        <begin position="152"/>
        <end position="295"/>
    </location>
</feature>
<feature type="compositionally biased region" description="Basic and acidic residues" evidence="1">
    <location>
        <begin position="218"/>
        <end position="256"/>
    </location>
</feature>
<reference evidence="3" key="1">
    <citation type="submission" date="2015-07" db="EMBL/GenBank/DDBJ databases">
        <title>Transcriptome Assembly of Anthurium amnicola.</title>
        <authorList>
            <person name="Suzuki J."/>
        </authorList>
    </citation>
    <scope>NUCLEOTIDE SEQUENCE</scope>
</reference>
<dbReference type="Pfam" id="PF14383">
    <property type="entry name" value="VARLMGL"/>
    <property type="match status" value="1"/>
</dbReference>
<feature type="compositionally biased region" description="Basic and acidic residues" evidence="1">
    <location>
        <begin position="202"/>
        <end position="211"/>
    </location>
</feature>
<feature type="compositionally biased region" description="Basic and acidic residues" evidence="1">
    <location>
        <begin position="173"/>
        <end position="194"/>
    </location>
</feature>
<evidence type="ECO:0000313" key="3">
    <source>
        <dbReference type="EMBL" id="JAT55196.1"/>
    </source>
</evidence>
<dbReference type="EMBL" id="GDJX01012740">
    <property type="protein sequence ID" value="JAT55196.1"/>
    <property type="molecule type" value="Transcribed_RNA"/>
</dbReference>
<dbReference type="InterPro" id="IPR032795">
    <property type="entry name" value="DUF3741-assoc"/>
</dbReference>